<name>A0A9P6B988_9AGAM</name>
<dbReference type="EMBL" id="MU128923">
    <property type="protein sequence ID" value="KAF9518611.1"/>
    <property type="molecule type" value="Genomic_DNA"/>
</dbReference>
<reference evidence="1" key="1">
    <citation type="journal article" date="2020" name="Nat. Commun.">
        <title>Large-scale genome sequencing of mycorrhizal fungi provides insights into the early evolution of symbiotic traits.</title>
        <authorList>
            <person name="Miyauchi S."/>
            <person name="Kiss E."/>
            <person name="Kuo A."/>
            <person name="Drula E."/>
            <person name="Kohler A."/>
            <person name="Sanchez-Garcia M."/>
            <person name="Morin E."/>
            <person name="Andreopoulos B."/>
            <person name="Barry K.W."/>
            <person name="Bonito G."/>
            <person name="Buee M."/>
            <person name="Carver A."/>
            <person name="Chen C."/>
            <person name="Cichocki N."/>
            <person name="Clum A."/>
            <person name="Culley D."/>
            <person name="Crous P.W."/>
            <person name="Fauchery L."/>
            <person name="Girlanda M."/>
            <person name="Hayes R.D."/>
            <person name="Keri Z."/>
            <person name="LaButti K."/>
            <person name="Lipzen A."/>
            <person name="Lombard V."/>
            <person name="Magnuson J."/>
            <person name="Maillard F."/>
            <person name="Murat C."/>
            <person name="Nolan M."/>
            <person name="Ohm R.A."/>
            <person name="Pangilinan J."/>
            <person name="Pereira M.F."/>
            <person name="Perotto S."/>
            <person name="Peter M."/>
            <person name="Pfister S."/>
            <person name="Riley R."/>
            <person name="Sitrit Y."/>
            <person name="Stielow J.B."/>
            <person name="Szollosi G."/>
            <person name="Zifcakova L."/>
            <person name="Stursova M."/>
            <person name="Spatafora J.W."/>
            <person name="Tedersoo L."/>
            <person name="Vaario L.M."/>
            <person name="Yamada A."/>
            <person name="Yan M."/>
            <person name="Wang P."/>
            <person name="Xu J."/>
            <person name="Bruns T."/>
            <person name="Baldrian P."/>
            <person name="Vilgalys R."/>
            <person name="Dunand C."/>
            <person name="Henrissat B."/>
            <person name="Grigoriev I.V."/>
            <person name="Hibbett D."/>
            <person name="Nagy L.G."/>
            <person name="Martin F.M."/>
        </authorList>
    </citation>
    <scope>NUCLEOTIDE SEQUENCE</scope>
    <source>
        <strain evidence="1">UP504</strain>
    </source>
</reference>
<proteinExistence type="predicted"/>
<organism evidence="1 2">
    <name type="scientific">Hydnum rufescens UP504</name>
    <dbReference type="NCBI Taxonomy" id="1448309"/>
    <lineage>
        <taxon>Eukaryota</taxon>
        <taxon>Fungi</taxon>
        <taxon>Dikarya</taxon>
        <taxon>Basidiomycota</taxon>
        <taxon>Agaricomycotina</taxon>
        <taxon>Agaricomycetes</taxon>
        <taxon>Cantharellales</taxon>
        <taxon>Hydnaceae</taxon>
        <taxon>Hydnum</taxon>
    </lineage>
</organism>
<comment type="caution">
    <text evidence="1">The sequence shown here is derived from an EMBL/GenBank/DDBJ whole genome shotgun (WGS) entry which is preliminary data.</text>
</comment>
<protein>
    <submittedName>
        <fullName evidence="1">Uncharacterized protein</fullName>
    </submittedName>
</protein>
<dbReference type="OrthoDB" id="3364670at2759"/>
<evidence type="ECO:0000313" key="2">
    <source>
        <dbReference type="Proteomes" id="UP000886523"/>
    </source>
</evidence>
<dbReference type="Proteomes" id="UP000886523">
    <property type="component" value="Unassembled WGS sequence"/>
</dbReference>
<sequence length="149" mass="17191">MNVPNSVLDICGDLFIAVDSDHIKASTQHFDDTGLMAMLCQHDIPIYIANMHTAGEKQFYAFALISALLRDLPSDWTVGLLYDIACQIHRSLLKWNIMPEWTGRIEFGVSVFHAYGHQWTCQLWYHPRKSEKWGLSDGEGCERFWSELR</sequence>
<dbReference type="Pfam" id="PF18758">
    <property type="entry name" value="KDZ"/>
    <property type="match status" value="1"/>
</dbReference>
<dbReference type="PANTHER" id="PTHR33096:SF1">
    <property type="entry name" value="CXC1-LIKE CYSTEINE CLUSTER ASSOCIATED WITH KDZ TRANSPOSASES DOMAIN-CONTAINING PROTEIN"/>
    <property type="match status" value="1"/>
</dbReference>
<accession>A0A9P6B988</accession>
<dbReference type="InterPro" id="IPR040521">
    <property type="entry name" value="KDZ"/>
</dbReference>
<dbReference type="AlphaFoldDB" id="A0A9P6B988"/>
<keyword evidence="2" id="KW-1185">Reference proteome</keyword>
<evidence type="ECO:0000313" key="1">
    <source>
        <dbReference type="EMBL" id="KAF9518611.1"/>
    </source>
</evidence>
<gene>
    <name evidence="1" type="ORF">BS47DRAFT_1370956</name>
</gene>
<dbReference type="PANTHER" id="PTHR33096">
    <property type="entry name" value="CXC2 DOMAIN-CONTAINING PROTEIN"/>
    <property type="match status" value="1"/>
</dbReference>